<dbReference type="GO" id="GO:0022857">
    <property type="term" value="F:transmembrane transporter activity"/>
    <property type="evidence" value="ECO:0007669"/>
    <property type="project" value="InterPro"/>
</dbReference>
<reference evidence="10" key="1">
    <citation type="submission" date="2021-01" db="EMBL/GenBank/DDBJ databases">
        <title>Novel species in genus Nocardioides.</title>
        <authorList>
            <person name="Zhang G."/>
        </authorList>
    </citation>
    <scope>NUCLEOTIDE SEQUENCE</scope>
    <source>
        <strain evidence="10">Zg-536</strain>
    </source>
</reference>
<evidence type="ECO:0000256" key="2">
    <source>
        <dbReference type="ARBA" id="ARBA00007935"/>
    </source>
</evidence>
<dbReference type="SUPFAM" id="SSF81345">
    <property type="entry name" value="ABC transporter involved in vitamin B12 uptake, BtuC"/>
    <property type="match status" value="1"/>
</dbReference>
<feature type="transmembrane region" description="Helical" evidence="9">
    <location>
        <begin position="27"/>
        <end position="47"/>
    </location>
</feature>
<evidence type="ECO:0000256" key="3">
    <source>
        <dbReference type="ARBA" id="ARBA00022448"/>
    </source>
</evidence>
<dbReference type="RefSeq" id="WP_205289974.1">
    <property type="nucleotide sequence ID" value="NZ_CP074406.1"/>
</dbReference>
<protein>
    <submittedName>
        <fullName evidence="10">Iron chelate uptake ABC transporter family permease subunit</fullName>
    </submittedName>
</protein>
<evidence type="ECO:0000313" key="11">
    <source>
        <dbReference type="Proteomes" id="UP000663791"/>
    </source>
</evidence>
<comment type="caution">
    <text evidence="10">The sequence shown here is derived from an EMBL/GenBank/DDBJ whole genome shotgun (WGS) entry which is preliminary data.</text>
</comment>
<organism evidence="10 11">
    <name type="scientific">Nocardioides faecalis</name>
    <dbReference type="NCBI Taxonomy" id="2803858"/>
    <lineage>
        <taxon>Bacteria</taxon>
        <taxon>Bacillati</taxon>
        <taxon>Actinomycetota</taxon>
        <taxon>Actinomycetes</taxon>
        <taxon>Propionibacteriales</taxon>
        <taxon>Nocardioidaceae</taxon>
        <taxon>Nocardioides</taxon>
    </lineage>
</organism>
<dbReference type="InterPro" id="IPR000522">
    <property type="entry name" value="ABC_transptr_permease_BtuC"/>
</dbReference>
<evidence type="ECO:0000256" key="9">
    <source>
        <dbReference type="SAM" id="Phobius"/>
    </source>
</evidence>
<feature type="transmembrane region" description="Helical" evidence="9">
    <location>
        <begin position="172"/>
        <end position="194"/>
    </location>
</feature>
<dbReference type="Proteomes" id="UP000663791">
    <property type="component" value="Unassembled WGS sequence"/>
</dbReference>
<evidence type="ECO:0000313" key="10">
    <source>
        <dbReference type="EMBL" id="MBM9458698.1"/>
    </source>
</evidence>
<evidence type="ECO:0000256" key="5">
    <source>
        <dbReference type="ARBA" id="ARBA00022692"/>
    </source>
</evidence>
<dbReference type="PANTHER" id="PTHR30472">
    <property type="entry name" value="FERRIC ENTEROBACTIN TRANSPORT SYSTEM PERMEASE PROTEIN"/>
    <property type="match status" value="1"/>
</dbReference>
<dbReference type="GO" id="GO:0005886">
    <property type="term" value="C:plasma membrane"/>
    <property type="evidence" value="ECO:0007669"/>
    <property type="project" value="UniProtKB-SubCell"/>
</dbReference>
<comment type="similarity">
    <text evidence="2">Belongs to the binding-protein-dependent transport system permease family. FecCD subfamily.</text>
</comment>
<keyword evidence="7 9" id="KW-0472">Membrane</keyword>
<dbReference type="Gene3D" id="1.10.3470.10">
    <property type="entry name" value="ABC transporter involved in vitamin B12 uptake, BtuC"/>
    <property type="match status" value="1"/>
</dbReference>
<keyword evidence="4" id="KW-1003">Cell membrane</keyword>
<dbReference type="PANTHER" id="PTHR30472:SF1">
    <property type="entry name" value="FE(3+) DICITRATE TRANSPORT SYSTEM PERMEASE PROTEIN FECC-RELATED"/>
    <property type="match status" value="1"/>
</dbReference>
<feature type="compositionally biased region" description="Gly residues" evidence="8">
    <location>
        <begin position="1"/>
        <end position="11"/>
    </location>
</feature>
<comment type="subcellular location">
    <subcellularLocation>
        <location evidence="1">Cell membrane</location>
        <topology evidence="1">Multi-pass membrane protein</topology>
    </subcellularLocation>
</comment>
<accession>A0A939BWT5</accession>
<name>A0A939BWT5_9ACTN</name>
<keyword evidence="11" id="KW-1185">Reference proteome</keyword>
<feature type="transmembrane region" description="Helical" evidence="9">
    <location>
        <begin position="299"/>
        <end position="317"/>
    </location>
</feature>
<feature type="transmembrane region" description="Helical" evidence="9">
    <location>
        <begin position="214"/>
        <end position="239"/>
    </location>
</feature>
<keyword evidence="6 9" id="KW-1133">Transmembrane helix</keyword>
<dbReference type="FunFam" id="1.10.3470.10:FF:000001">
    <property type="entry name" value="Vitamin B12 ABC transporter permease BtuC"/>
    <property type="match status" value="1"/>
</dbReference>
<evidence type="ECO:0000256" key="8">
    <source>
        <dbReference type="SAM" id="MobiDB-lite"/>
    </source>
</evidence>
<keyword evidence="5 9" id="KW-0812">Transmembrane</keyword>
<keyword evidence="3" id="KW-0813">Transport</keyword>
<dbReference type="AlphaFoldDB" id="A0A939BWT5"/>
<evidence type="ECO:0000256" key="6">
    <source>
        <dbReference type="ARBA" id="ARBA00022989"/>
    </source>
</evidence>
<dbReference type="GO" id="GO:0033214">
    <property type="term" value="P:siderophore-iron import into cell"/>
    <property type="evidence" value="ECO:0007669"/>
    <property type="project" value="TreeGrafter"/>
</dbReference>
<feature type="transmembrane region" description="Helical" evidence="9">
    <location>
        <begin position="142"/>
        <end position="160"/>
    </location>
</feature>
<proteinExistence type="inferred from homology"/>
<evidence type="ECO:0000256" key="1">
    <source>
        <dbReference type="ARBA" id="ARBA00004651"/>
    </source>
</evidence>
<feature type="transmembrane region" description="Helical" evidence="9">
    <location>
        <begin position="114"/>
        <end position="136"/>
    </location>
</feature>
<feature type="transmembrane region" description="Helical" evidence="9">
    <location>
        <begin position="329"/>
        <end position="347"/>
    </location>
</feature>
<dbReference type="InterPro" id="IPR037294">
    <property type="entry name" value="ABC_BtuC-like"/>
</dbReference>
<gene>
    <name evidence="10" type="ORF">JK386_02175</name>
</gene>
<evidence type="ECO:0000256" key="4">
    <source>
        <dbReference type="ARBA" id="ARBA00022475"/>
    </source>
</evidence>
<feature type="transmembrane region" description="Helical" evidence="9">
    <location>
        <begin position="260"/>
        <end position="287"/>
    </location>
</feature>
<dbReference type="EMBL" id="JAERTX010000001">
    <property type="protein sequence ID" value="MBM9458698.1"/>
    <property type="molecule type" value="Genomic_DNA"/>
</dbReference>
<dbReference type="Pfam" id="PF01032">
    <property type="entry name" value="FecCD"/>
    <property type="match status" value="1"/>
</dbReference>
<feature type="region of interest" description="Disordered" evidence="8">
    <location>
        <begin position="1"/>
        <end position="21"/>
    </location>
</feature>
<evidence type="ECO:0000256" key="7">
    <source>
        <dbReference type="ARBA" id="ARBA00023136"/>
    </source>
</evidence>
<feature type="transmembrane region" description="Helical" evidence="9">
    <location>
        <begin position="85"/>
        <end position="102"/>
    </location>
</feature>
<sequence>MSATEGTGGLGSSTRPPGRARRTTSRVVVLLAALAAVGGAVVLSLMIGSQALSPVVVLRELFRPGDAAGDPAARDIVRGLRMDRTVVAIAVGLALGGAGALMQALTRNPLADPGLLGVNAGAAAAVVTGIAFLDLADASAQVWLAFAGAALAAVAVYVLGSGGAASTTPLRLALAGAALTAVLTAYVHGLALSSQANFDAMRFWLVGSVTAREIAVLGTLLPFLLAGGLLALALTPALNAMALGDDAGRALGVRVGRLRLLTAAAITLLCGAATALAGPIVFLGLVLPHVARHLVGPDQRWVVPLSMLLSAVLLLLADTAGRVITHREIEAGIMTAFLGAPVFIALVRRRRLAHL</sequence>